<keyword evidence="2" id="KW-1185">Reference proteome</keyword>
<dbReference type="AlphaFoldDB" id="A0A8H4LM89"/>
<sequence length="102" mass="11492">MKRYVANLSPFKRMIGPNIANMFVRWFKNQAYRYPDLVGTVRGHKLDMFILNSLYDCLTEIASSKARLLYPNPVVVLITTITHQSLDAIKGPQHALALEAGG</sequence>
<accession>A0A8H4LM89</accession>
<protein>
    <submittedName>
        <fullName evidence="1">Uncharacterized protein</fullName>
    </submittedName>
</protein>
<gene>
    <name evidence="1" type="ORF">FALBO_1275</name>
</gene>
<dbReference type="Proteomes" id="UP000554235">
    <property type="component" value="Unassembled WGS sequence"/>
</dbReference>
<evidence type="ECO:0000313" key="2">
    <source>
        <dbReference type="Proteomes" id="UP000554235"/>
    </source>
</evidence>
<name>A0A8H4LM89_9HYPO</name>
<organism evidence="1 2">
    <name type="scientific">Fusarium albosuccineum</name>
    <dbReference type="NCBI Taxonomy" id="1237068"/>
    <lineage>
        <taxon>Eukaryota</taxon>
        <taxon>Fungi</taxon>
        <taxon>Dikarya</taxon>
        <taxon>Ascomycota</taxon>
        <taxon>Pezizomycotina</taxon>
        <taxon>Sordariomycetes</taxon>
        <taxon>Hypocreomycetidae</taxon>
        <taxon>Hypocreales</taxon>
        <taxon>Nectriaceae</taxon>
        <taxon>Fusarium</taxon>
        <taxon>Fusarium decemcellulare species complex</taxon>
    </lineage>
</organism>
<comment type="caution">
    <text evidence="1">The sequence shown here is derived from an EMBL/GenBank/DDBJ whole genome shotgun (WGS) entry which is preliminary data.</text>
</comment>
<reference evidence="1 2" key="1">
    <citation type="submission" date="2020-01" db="EMBL/GenBank/DDBJ databases">
        <title>Identification and distribution of gene clusters putatively required for synthesis of sphingolipid metabolism inhibitors in phylogenetically diverse species of the filamentous fungus Fusarium.</title>
        <authorList>
            <person name="Kim H.-S."/>
            <person name="Busman M."/>
            <person name="Brown D.W."/>
            <person name="Divon H."/>
            <person name="Uhlig S."/>
            <person name="Proctor R.H."/>
        </authorList>
    </citation>
    <scope>NUCLEOTIDE SEQUENCE [LARGE SCALE GENOMIC DNA]</scope>
    <source>
        <strain evidence="1 2">NRRL 20459</strain>
    </source>
</reference>
<dbReference type="EMBL" id="JAADYS010000163">
    <property type="protein sequence ID" value="KAF4471813.1"/>
    <property type="molecule type" value="Genomic_DNA"/>
</dbReference>
<proteinExistence type="predicted"/>
<evidence type="ECO:0000313" key="1">
    <source>
        <dbReference type="EMBL" id="KAF4471813.1"/>
    </source>
</evidence>